<comment type="caution">
    <text evidence="2">The sequence shown here is derived from an EMBL/GenBank/DDBJ whole genome shotgun (WGS) entry which is preliminary data.</text>
</comment>
<dbReference type="EMBL" id="NQKI01000016">
    <property type="protein sequence ID" value="OZY59244.1"/>
    <property type="molecule type" value="Genomic_DNA"/>
</dbReference>
<gene>
    <name evidence="2" type="ORF">CJF39_11920</name>
</gene>
<evidence type="ECO:0000313" key="2">
    <source>
        <dbReference type="EMBL" id="OZY59244.1"/>
    </source>
</evidence>
<evidence type="ECO:0000313" key="3">
    <source>
        <dbReference type="Proteomes" id="UP000215788"/>
    </source>
</evidence>
<dbReference type="RefSeq" id="WP_094993602.1">
    <property type="nucleotide sequence ID" value="NZ_NQKI01000016.1"/>
</dbReference>
<sequence length="111" mass="12220">MLPPILPISVVPVTSQQDPVRPRPDIPPVVPAQASSGDSTINLKNQDPDQASLLLREEQRRQQEKRRREAQDAPHEVVIVPGDELNGDNTVPVSPLIDGAPRQGQWVDIEV</sequence>
<evidence type="ECO:0000256" key="1">
    <source>
        <dbReference type="SAM" id="MobiDB-lite"/>
    </source>
</evidence>
<protein>
    <submittedName>
        <fullName evidence="2">Aspartate-semialdehyde dehydrogenase</fullName>
    </submittedName>
</protein>
<feature type="compositionally biased region" description="Basic and acidic residues" evidence="1">
    <location>
        <begin position="55"/>
        <end position="75"/>
    </location>
</feature>
<proteinExistence type="predicted"/>
<accession>A0A266N9Q0</accession>
<feature type="compositionally biased region" description="Polar residues" evidence="1">
    <location>
        <begin position="33"/>
        <end position="49"/>
    </location>
</feature>
<dbReference type="AlphaFoldDB" id="A0A266N9Q0"/>
<reference evidence="2 3" key="1">
    <citation type="submission" date="2017-08" db="EMBL/GenBank/DDBJ databases">
        <title>Genomic and metabolic characterisation of spoilage-associated Pseudomonas species.</title>
        <authorList>
            <person name="Stanborough T."/>
            <person name="Fegan N."/>
            <person name="Powell S.M."/>
            <person name="Singh T."/>
            <person name="Tamplin M.L."/>
            <person name="Chandry P.S."/>
        </authorList>
    </citation>
    <scope>NUCLEOTIDE SEQUENCE [LARGE SCALE GENOMIC DNA]</scope>
    <source>
        <strain evidence="2 3">L1802</strain>
    </source>
</reference>
<dbReference type="Proteomes" id="UP000215788">
    <property type="component" value="Unassembled WGS sequence"/>
</dbReference>
<organism evidence="2 3">
    <name type="scientific">Pseudomonas lundensis</name>
    <dbReference type="NCBI Taxonomy" id="86185"/>
    <lineage>
        <taxon>Bacteria</taxon>
        <taxon>Pseudomonadati</taxon>
        <taxon>Pseudomonadota</taxon>
        <taxon>Gammaproteobacteria</taxon>
        <taxon>Pseudomonadales</taxon>
        <taxon>Pseudomonadaceae</taxon>
        <taxon>Pseudomonas</taxon>
    </lineage>
</organism>
<name>A0A266N9Q0_9PSED</name>
<dbReference type="OrthoDB" id="7028109at2"/>
<feature type="region of interest" description="Disordered" evidence="1">
    <location>
        <begin position="13"/>
        <end position="111"/>
    </location>
</feature>